<comment type="caution">
    <text evidence="2">The sequence shown here is derived from an EMBL/GenBank/DDBJ whole genome shotgun (WGS) entry which is preliminary data.</text>
</comment>
<evidence type="ECO:0008006" key="4">
    <source>
        <dbReference type="Google" id="ProtNLM"/>
    </source>
</evidence>
<keyword evidence="1" id="KW-0732">Signal</keyword>
<evidence type="ECO:0000313" key="3">
    <source>
        <dbReference type="Proteomes" id="UP001596002"/>
    </source>
</evidence>
<organism evidence="2 3">
    <name type="scientific">Effusibacillus consociatus</name>
    <dbReference type="NCBI Taxonomy" id="1117041"/>
    <lineage>
        <taxon>Bacteria</taxon>
        <taxon>Bacillati</taxon>
        <taxon>Bacillota</taxon>
        <taxon>Bacilli</taxon>
        <taxon>Bacillales</taxon>
        <taxon>Alicyclobacillaceae</taxon>
        <taxon>Effusibacillus</taxon>
    </lineage>
</organism>
<proteinExistence type="predicted"/>
<sequence length="184" mass="20354">MLALITGILPVLPASQVSADPGTYTRVVPYQSTPGTPIAIEWDFELDHVTNIEIHKADGTLLKTIVENQFFSKGDNVHYFDGTIDGKPLEAGMYYARIAPQDEYRMYATKATFEITEEEKQPSPPIFISPTDGSLIQDPGTVTIRIAGDTPTKEIELTMNGQSIPTRSVRELEWEATVTLPPDQ</sequence>
<evidence type="ECO:0000256" key="1">
    <source>
        <dbReference type="SAM" id="SignalP"/>
    </source>
</evidence>
<protein>
    <recommendedName>
        <fullName evidence="4">FlgD Ig-like domain-containing protein</fullName>
    </recommendedName>
</protein>
<dbReference type="Proteomes" id="UP001596002">
    <property type="component" value="Unassembled WGS sequence"/>
</dbReference>
<feature type="chain" id="PRO_5045613727" description="FlgD Ig-like domain-containing protein" evidence="1">
    <location>
        <begin position="20"/>
        <end position="184"/>
    </location>
</feature>
<dbReference type="EMBL" id="JBHSHC010000031">
    <property type="protein sequence ID" value="MFC4766812.1"/>
    <property type="molecule type" value="Genomic_DNA"/>
</dbReference>
<evidence type="ECO:0000313" key="2">
    <source>
        <dbReference type="EMBL" id="MFC4766812.1"/>
    </source>
</evidence>
<feature type="non-terminal residue" evidence="2">
    <location>
        <position position="184"/>
    </location>
</feature>
<feature type="signal peptide" evidence="1">
    <location>
        <begin position="1"/>
        <end position="19"/>
    </location>
</feature>
<accession>A0ABV9Q2D3</accession>
<gene>
    <name evidence="2" type="ORF">ACFO8Q_05445</name>
</gene>
<reference evidence="3" key="1">
    <citation type="journal article" date="2019" name="Int. J. Syst. Evol. Microbiol.">
        <title>The Global Catalogue of Microorganisms (GCM) 10K type strain sequencing project: providing services to taxonomists for standard genome sequencing and annotation.</title>
        <authorList>
            <consortium name="The Broad Institute Genomics Platform"/>
            <consortium name="The Broad Institute Genome Sequencing Center for Infectious Disease"/>
            <person name="Wu L."/>
            <person name="Ma J."/>
        </authorList>
    </citation>
    <scope>NUCLEOTIDE SEQUENCE [LARGE SCALE GENOMIC DNA]</scope>
    <source>
        <strain evidence="3">WYCCWR 12678</strain>
    </source>
</reference>
<name>A0ABV9Q2D3_9BACL</name>
<keyword evidence="3" id="KW-1185">Reference proteome</keyword>